<name>M7SNZ9_EUTLA</name>
<dbReference type="AlphaFoldDB" id="M7SNZ9"/>
<keyword evidence="5" id="KW-1185">Reference proteome</keyword>
<dbReference type="InterPro" id="IPR013120">
    <property type="entry name" value="FAR_NAD-bd"/>
</dbReference>
<dbReference type="KEGG" id="ela:UCREL1_7066"/>
<evidence type="ECO:0000256" key="1">
    <source>
        <dbReference type="ARBA" id="ARBA00022450"/>
    </source>
</evidence>
<dbReference type="HOGENOM" id="CLU_000022_2_17_1"/>
<organism evidence="4 5">
    <name type="scientific">Eutypa lata (strain UCR-EL1)</name>
    <name type="common">Grapevine dieback disease fungus</name>
    <name type="synonym">Eutypa armeniacae</name>
    <dbReference type="NCBI Taxonomy" id="1287681"/>
    <lineage>
        <taxon>Eukaryota</taxon>
        <taxon>Fungi</taxon>
        <taxon>Dikarya</taxon>
        <taxon>Ascomycota</taxon>
        <taxon>Pezizomycotina</taxon>
        <taxon>Sordariomycetes</taxon>
        <taxon>Xylariomycetidae</taxon>
        <taxon>Xylariales</taxon>
        <taxon>Diatrypaceae</taxon>
        <taxon>Eutypa</taxon>
    </lineage>
</organism>
<dbReference type="InterPro" id="IPR036291">
    <property type="entry name" value="NAD(P)-bd_dom_sf"/>
</dbReference>
<dbReference type="Pfam" id="PF07993">
    <property type="entry name" value="NAD_binding_4"/>
    <property type="match status" value="1"/>
</dbReference>
<dbReference type="Proteomes" id="UP000012174">
    <property type="component" value="Unassembled WGS sequence"/>
</dbReference>
<dbReference type="PROSITE" id="PS50075">
    <property type="entry name" value="CARRIER"/>
    <property type="match status" value="1"/>
</dbReference>
<feature type="domain" description="Carrier" evidence="3">
    <location>
        <begin position="225"/>
        <end position="305"/>
    </location>
</feature>
<dbReference type="SUPFAM" id="SSF47336">
    <property type="entry name" value="ACP-like"/>
    <property type="match status" value="1"/>
</dbReference>
<dbReference type="Gene3D" id="3.40.50.720">
    <property type="entry name" value="NAD(P)-binding Rossmann-like Domain"/>
    <property type="match status" value="1"/>
</dbReference>
<dbReference type="eggNOG" id="KOG1178">
    <property type="taxonomic scope" value="Eukaryota"/>
</dbReference>
<dbReference type="OMA" id="KWASETY"/>
<evidence type="ECO:0000313" key="5">
    <source>
        <dbReference type="Proteomes" id="UP000012174"/>
    </source>
</evidence>
<accession>M7SNZ9</accession>
<dbReference type="InterPro" id="IPR045851">
    <property type="entry name" value="AMP-bd_C_sf"/>
</dbReference>
<dbReference type="Gene3D" id="3.40.50.12780">
    <property type="entry name" value="N-terminal domain of ligase-like"/>
    <property type="match status" value="1"/>
</dbReference>
<evidence type="ECO:0000256" key="2">
    <source>
        <dbReference type="ARBA" id="ARBA00022553"/>
    </source>
</evidence>
<evidence type="ECO:0000313" key="4">
    <source>
        <dbReference type="EMBL" id="EMR65947.1"/>
    </source>
</evidence>
<dbReference type="PANTHER" id="PTHR44845">
    <property type="entry name" value="CARRIER DOMAIN-CONTAINING PROTEIN"/>
    <property type="match status" value="1"/>
</dbReference>
<dbReference type="InterPro" id="IPR009081">
    <property type="entry name" value="PP-bd_ACP"/>
</dbReference>
<protein>
    <submittedName>
        <fullName evidence="4">Putative polyketide synthase peptide synthetase protein</fullName>
    </submittedName>
</protein>
<reference evidence="5" key="1">
    <citation type="journal article" date="2013" name="Genome Announc.">
        <title>Draft genome sequence of the grapevine dieback fungus Eutypa lata UCR-EL1.</title>
        <authorList>
            <person name="Blanco-Ulate B."/>
            <person name="Rolshausen P.E."/>
            <person name="Cantu D."/>
        </authorList>
    </citation>
    <scope>NUCLEOTIDE SEQUENCE [LARGE SCALE GENOMIC DNA]</scope>
    <source>
        <strain evidence="5">UCR-EL1</strain>
    </source>
</reference>
<evidence type="ECO:0000259" key="3">
    <source>
        <dbReference type="PROSITE" id="PS50075"/>
    </source>
</evidence>
<dbReference type="OrthoDB" id="416786at2759"/>
<dbReference type="Gene3D" id="3.30.300.30">
    <property type="match status" value="1"/>
</dbReference>
<dbReference type="InterPro" id="IPR036736">
    <property type="entry name" value="ACP-like_sf"/>
</dbReference>
<dbReference type="STRING" id="1287681.M7SNZ9"/>
<gene>
    <name evidence="4" type="ORF">UCREL1_7066</name>
</gene>
<proteinExistence type="predicted"/>
<dbReference type="Pfam" id="PF00550">
    <property type="entry name" value="PP-binding"/>
    <property type="match status" value="1"/>
</dbReference>
<dbReference type="EMBL" id="KB706750">
    <property type="protein sequence ID" value="EMR65947.1"/>
    <property type="molecule type" value="Genomic_DNA"/>
</dbReference>
<dbReference type="SUPFAM" id="SSF51735">
    <property type="entry name" value="NAD(P)-binding Rossmann-fold domains"/>
    <property type="match status" value="1"/>
</dbReference>
<keyword evidence="1" id="KW-0596">Phosphopantetheine</keyword>
<dbReference type="SUPFAM" id="SSF56801">
    <property type="entry name" value="Acetyl-CoA synthetase-like"/>
    <property type="match status" value="1"/>
</dbReference>
<dbReference type="Gene3D" id="1.10.1200.10">
    <property type="entry name" value="ACP-like"/>
    <property type="match status" value="1"/>
</dbReference>
<sequence>MELFYDNSKQTASTGSIAVGYTLPNYTVNVLDEYLNPLPPGIQGEIYVCAPGVSANYLNRANLNMEKFIPNRLANDEDKARGLGIWHRTGDIGRWDETGALFVEGRISGDTQIKLRGLRIDLREVEHVLTETAQGRLNEAVVSSRRFSAVDPEFLIAHVVFDQTIPENERLQITNTLAAQLKLPRYMCPAIIVPVAGLPRTNTGKLDRRAVSAFPLPGSISIREVGLSETEARLRNIWEEIIPGSIAKASRIVPGTDFFHVGGTSLLLLELRRRIHAEFGADLHLIDLFDMSTLCTMASVIDNKGSQTLLPVIGIDWEKETSLTSVFTWPAPLKSIPYNILKTVVLTGSTGYLGRAILDALIRDSTVKRIHCIAVRNAQMRHVLDHKKVCVYEGDLLLSRLGLSEEDSQRVFEEADLIIHNGADVSYGKKWSSLRPCNLQATKEIAEMSNQRPIPFHYISSGAACSFAASAGCSDIPSSSVAHYPPPATGVLGYAASKWASEVFLEKLNARYRDWPICIHRLSNLARAGEPHLDLVHNLRYFSRLLRAVPVMHRGTTGVIDSVSLDKVVHGIMSALHYRGGEKLRFVHHTGTRCLPLDDMGTWINDSNGTEKDTIHYHELEQMSFATWAKRAGEQGMHPTLVAFIQTFGKRGNIVFPRLATKGAVDGM</sequence>
<keyword evidence="2" id="KW-0597">Phosphoprotein</keyword>
<dbReference type="InterPro" id="IPR042099">
    <property type="entry name" value="ANL_N_sf"/>
</dbReference>
<dbReference type="PANTHER" id="PTHR44845:SF6">
    <property type="entry name" value="BETA-ALANINE-ACTIVATING ENZYME"/>
    <property type="match status" value="1"/>
</dbReference>